<keyword evidence="6 12" id="KW-0479">Metal-binding</keyword>
<dbReference type="GO" id="GO:0046872">
    <property type="term" value="F:metal ion binding"/>
    <property type="evidence" value="ECO:0007669"/>
    <property type="project" value="UniProtKB-KW"/>
</dbReference>
<keyword evidence="10" id="KW-0804">Transcription</keyword>
<evidence type="ECO:0000256" key="6">
    <source>
        <dbReference type="ARBA" id="ARBA00022723"/>
    </source>
</evidence>
<dbReference type="OrthoDB" id="420264at2759"/>
<evidence type="ECO:0000259" key="14">
    <source>
        <dbReference type="PROSITE" id="PS50305"/>
    </source>
</evidence>
<comment type="cofactor">
    <cofactor evidence="1">
        <name>Zn(2+)</name>
        <dbReference type="ChEBI" id="CHEBI:29105"/>
    </cofactor>
</comment>
<dbReference type="Gene3D" id="3.30.1600.10">
    <property type="entry name" value="SIR2/SIRT2 'Small Domain"/>
    <property type="match status" value="1"/>
</dbReference>
<feature type="binding site" evidence="12">
    <location>
        <position position="379"/>
    </location>
    <ligand>
        <name>Zn(2+)</name>
        <dbReference type="ChEBI" id="CHEBI:29105"/>
    </ligand>
</feature>
<feature type="domain" description="Deacetylase sirtuin-type" evidence="14">
    <location>
        <begin position="220"/>
        <end position="507"/>
    </location>
</feature>
<organism evidence="15 16">
    <name type="scientific">Pichia inconspicua</name>
    <dbReference type="NCBI Taxonomy" id="52247"/>
    <lineage>
        <taxon>Eukaryota</taxon>
        <taxon>Fungi</taxon>
        <taxon>Dikarya</taxon>
        <taxon>Ascomycota</taxon>
        <taxon>Saccharomycotina</taxon>
        <taxon>Pichiomycetes</taxon>
        <taxon>Pichiales</taxon>
        <taxon>Pichiaceae</taxon>
        <taxon>Pichia</taxon>
    </lineage>
</organism>
<feature type="compositionally biased region" description="Acidic residues" evidence="13">
    <location>
        <begin position="99"/>
        <end position="112"/>
    </location>
</feature>
<keyword evidence="16" id="KW-1185">Reference proteome</keyword>
<dbReference type="Pfam" id="PF04574">
    <property type="entry name" value="DUF592"/>
    <property type="match status" value="1"/>
</dbReference>
<sequence length="557" mass="62949">MQRKKRNADPDDDLLRVTPNKKAVPEHTHGLSVQDLDNGSSGDDQNAHHESSGTLNEAIPVEIVVSSSDSESDVDTATPILNTRDKETTHSRNRKTDYESSDTSESDSELSVYEYDEDGDEEFDFDPNDTNIQLPPLKEIKVTKKLSSRLRLFLKREGFSKFLEVFLPSSPTSSDVFMLVKLLGYIPPRVSSYASEDQLMSTAIAALRLAINKSNASRSRLENFYKIEHFTNALRNAKKILVLTGAGISTSLGIPDFRSSKGIYNQLQNFGLDDPQDVFSLELFKRDPSIFYSIAYMILPPENSFTPLHGFIKLLQDKGKLLRNYTQNIDNLEGNVGLLPENVIQCHGSFATATCITCRYRVPGETLYPNIRARKIAYCPFCESERKMLIRKYDKYEDEGLGSYSPKFQFLQSFGVMKPDITFFGENLPERYHSTIKNDVKECDLLITIGTSLKVAPVSEIVNKIDPEVPQVLINRDPINHCEFDVEILGYCDQAITYICGKEMDWQINHPDFNKILNSGLELTVIDEQTGRYKVSDEKERAALLPPTQETISKQTI</sequence>
<dbReference type="InterPro" id="IPR007654">
    <property type="entry name" value="NAD-dep_histone_deAcase_SIR2_N"/>
</dbReference>
<dbReference type="GO" id="GO:0070403">
    <property type="term" value="F:NAD+ binding"/>
    <property type="evidence" value="ECO:0007669"/>
    <property type="project" value="InterPro"/>
</dbReference>
<protein>
    <recommendedName>
        <fullName evidence="14">Deacetylase sirtuin-type domain-containing protein</fullName>
    </recommendedName>
</protein>
<evidence type="ECO:0000256" key="8">
    <source>
        <dbReference type="ARBA" id="ARBA00023015"/>
    </source>
</evidence>
<dbReference type="EMBL" id="SELW01000101">
    <property type="protein sequence ID" value="TID30866.1"/>
    <property type="molecule type" value="Genomic_DNA"/>
</dbReference>
<dbReference type="InterPro" id="IPR003000">
    <property type="entry name" value="Sirtuin"/>
</dbReference>
<dbReference type="GO" id="GO:0046970">
    <property type="term" value="F:histone H4K16 deacetylase activity, NAD-dependent"/>
    <property type="evidence" value="ECO:0007669"/>
    <property type="project" value="TreeGrafter"/>
</dbReference>
<dbReference type="InterPro" id="IPR050134">
    <property type="entry name" value="NAD-dep_sirtuin_deacylases"/>
</dbReference>
<evidence type="ECO:0000256" key="11">
    <source>
        <dbReference type="ARBA" id="ARBA00023242"/>
    </source>
</evidence>
<gene>
    <name evidence="15" type="ORF">CANINC_000555</name>
</gene>
<dbReference type="InterPro" id="IPR026591">
    <property type="entry name" value="Sirtuin_cat_small_dom_sf"/>
</dbReference>
<reference evidence="15 16" key="1">
    <citation type="journal article" date="2019" name="Front. Genet.">
        <title>Whole-Genome Sequencing of the Opportunistic Yeast Pathogen Candida inconspicua Uncovers Its Hybrid Origin.</title>
        <authorList>
            <person name="Mixao V."/>
            <person name="Hansen A.P."/>
            <person name="Saus E."/>
            <person name="Boekhout T."/>
            <person name="Lass-Florl C."/>
            <person name="Gabaldon T."/>
        </authorList>
    </citation>
    <scope>NUCLEOTIDE SEQUENCE [LARGE SCALE GENOMIC DNA]</scope>
    <source>
        <strain evidence="15 16">CBS 180</strain>
    </source>
</reference>
<evidence type="ECO:0000256" key="5">
    <source>
        <dbReference type="ARBA" id="ARBA00022679"/>
    </source>
</evidence>
<feature type="compositionally biased region" description="Basic and acidic residues" evidence="13">
    <location>
        <begin position="83"/>
        <end position="98"/>
    </location>
</feature>
<name>A0A4T0X5V5_9ASCO</name>
<evidence type="ECO:0000256" key="3">
    <source>
        <dbReference type="ARBA" id="ARBA00006924"/>
    </source>
</evidence>
<dbReference type="InterPro" id="IPR026590">
    <property type="entry name" value="Ssirtuin_cat_dom"/>
</dbReference>
<dbReference type="GO" id="GO:0005634">
    <property type="term" value="C:nucleus"/>
    <property type="evidence" value="ECO:0007669"/>
    <property type="project" value="UniProtKB-SubCell"/>
</dbReference>
<dbReference type="PANTHER" id="PTHR11085:SF9">
    <property type="entry name" value="NAD-DEPENDENT PROTEIN DEACETYLASE SIRTUIN-1"/>
    <property type="match status" value="1"/>
</dbReference>
<comment type="caution">
    <text evidence="15">The sequence shown here is derived from an EMBL/GenBank/DDBJ whole genome shotgun (WGS) entry which is preliminary data.</text>
</comment>
<dbReference type="Proteomes" id="UP000307173">
    <property type="component" value="Unassembled WGS sequence"/>
</dbReference>
<dbReference type="AlphaFoldDB" id="A0A4T0X5V5"/>
<feature type="binding site" evidence="12">
    <location>
        <position position="382"/>
    </location>
    <ligand>
        <name>Zn(2+)</name>
        <dbReference type="ChEBI" id="CHEBI:29105"/>
    </ligand>
</feature>
<evidence type="ECO:0000256" key="4">
    <source>
        <dbReference type="ARBA" id="ARBA00022491"/>
    </source>
</evidence>
<evidence type="ECO:0000256" key="13">
    <source>
        <dbReference type="SAM" id="MobiDB-lite"/>
    </source>
</evidence>
<keyword evidence="5" id="KW-0808">Transferase</keyword>
<keyword evidence="4" id="KW-0678">Repressor</keyword>
<evidence type="ECO:0000256" key="1">
    <source>
        <dbReference type="ARBA" id="ARBA00001947"/>
    </source>
</evidence>
<evidence type="ECO:0000256" key="7">
    <source>
        <dbReference type="ARBA" id="ARBA00022833"/>
    </source>
</evidence>
<feature type="active site" description="Proton acceptor" evidence="12">
    <location>
        <position position="347"/>
    </location>
</feature>
<feature type="binding site" evidence="12">
    <location>
        <position position="358"/>
    </location>
    <ligand>
        <name>Zn(2+)</name>
        <dbReference type="ChEBI" id="CHEBI:29105"/>
    </ligand>
</feature>
<comment type="similarity">
    <text evidence="3">Belongs to the sirtuin family. Class I subfamily.</text>
</comment>
<dbReference type="STRING" id="52247.A0A4T0X5V5"/>
<dbReference type="Pfam" id="PF02146">
    <property type="entry name" value="SIR2"/>
    <property type="match status" value="1"/>
</dbReference>
<feature type="region of interest" description="Disordered" evidence="13">
    <location>
        <begin position="1"/>
        <end position="112"/>
    </location>
</feature>
<proteinExistence type="inferred from homology"/>
<dbReference type="SUPFAM" id="SSF52467">
    <property type="entry name" value="DHS-like NAD/FAD-binding domain"/>
    <property type="match status" value="1"/>
</dbReference>
<keyword evidence="9" id="KW-0520">NAD</keyword>
<evidence type="ECO:0000256" key="12">
    <source>
        <dbReference type="PROSITE-ProRule" id="PRU00236"/>
    </source>
</evidence>
<feature type="binding site" evidence="12">
    <location>
        <position position="355"/>
    </location>
    <ligand>
        <name>Zn(2+)</name>
        <dbReference type="ChEBI" id="CHEBI:29105"/>
    </ligand>
</feature>
<comment type="subcellular location">
    <subcellularLocation>
        <location evidence="2">Nucleus</location>
    </subcellularLocation>
</comment>
<keyword evidence="7 12" id="KW-0862">Zinc</keyword>
<dbReference type="Gene3D" id="1.20.120.1710">
    <property type="match status" value="1"/>
</dbReference>
<evidence type="ECO:0000313" key="16">
    <source>
        <dbReference type="Proteomes" id="UP000307173"/>
    </source>
</evidence>
<dbReference type="PROSITE" id="PS50305">
    <property type="entry name" value="SIRTUIN"/>
    <property type="match status" value="1"/>
</dbReference>
<evidence type="ECO:0000313" key="15">
    <source>
        <dbReference type="EMBL" id="TID30866.1"/>
    </source>
</evidence>
<dbReference type="PANTHER" id="PTHR11085">
    <property type="entry name" value="NAD-DEPENDENT PROTEIN DEACYLASE SIRTUIN-5, MITOCHONDRIAL-RELATED"/>
    <property type="match status" value="1"/>
</dbReference>
<keyword evidence="8" id="KW-0805">Transcription regulation</keyword>
<evidence type="ECO:0000256" key="10">
    <source>
        <dbReference type="ARBA" id="ARBA00023163"/>
    </source>
</evidence>
<dbReference type="InterPro" id="IPR029035">
    <property type="entry name" value="DHS-like_NAD/FAD-binding_dom"/>
</dbReference>
<dbReference type="Gene3D" id="3.40.50.1220">
    <property type="entry name" value="TPP-binding domain"/>
    <property type="match status" value="1"/>
</dbReference>
<keyword evidence="11" id="KW-0539">Nucleus</keyword>
<accession>A0A4T0X5V5</accession>
<evidence type="ECO:0000256" key="9">
    <source>
        <dbReference type="ARBA" id="ARBA00023027"/>
    </source>
</evidence>
<feature type="compositionally biased region" description="Polar residues" evidence="13">
    <location>
        <begin position="35"/>
        <end position="44"/>
    </location>
</feature>
<evidence type="ECO:0000256" key="2">
    <source>
        <dbReference type="ARBA" id="ARBA00004123"/>
    </source>
</evidence>